<keyword evidence="5 11" id="KW-0808">Transferase</keyword>
<feature type="domain" description="Histone acetyl transferase HAT1 N-terminal" evidence="9">
    <location>
        <begin position="18"/>
        <end position="172"/>
    </location>
</feature>
<name>A0A0V0SNU1_9BILA</name>
<dbReference type="Gene3D" id="3.90.360.10">
    <property type="entry name" value="Histone acetyl transferase 1 (HAT1), N-terminal domain"/>
    <property type="match status" value="1"/>
</dbReference>
<dbReference type="InterPro" id="IPR019467">
    <property type="entry name" value="Hat1_N"/>
</dbReference>
<dbReference type="InterPro" id="IPR037113">
    <property type="entry name" value="Hat1_N_sf"/>
</dbReference>
<evidence type="ECO:0000313" key="12">
    <source>
        <dbReference type="Proteomes" id="UP000054630"/>
    </source>
</evidence>
<evidence type="ECO:0000256" key="4">
    <source>
        <dbReference type="ARBA" id="ARBA00021268"/>
    </source>
</evidence>
<dbReference type="InterPro" id="IPR013523">
    <property type="entry name" value="Hist_AcTrfase_HAT1_C"/>
</dbReference>
<feature type="domain" description="Histone acetyltransferase type B catalytic subunit C-terminal" evidence="10">
    <location>
        <begin position="285"/>
        <end position="336"/>
    </location>
</feature>
<dbReference type="Pfam" id="PF10394">
    <property type="entry name" value="Hat1_N"/>
    <property type="match status" value="1"/>
</dbReference>
<evidence type="ECO:0000256" key="2">
    <source>
        <dbReference type="ARBA" id="ARBA00010543"/>
    </source>
</evidence>
<sequence length="430" mass="50419">MDLDRNFRMEVSVPDSIMAVEAVRFALVPPDGFESERNWFKPRYASAIFETDEVIFGYNMVDIRILLSACDLKINIDYDFEMKAPSGSRSTCDDIGKFMKKCLPEDSLVTHDFKNAVHDQWDFKPYGELIYSYTSEEDGKKKTFEVYHVAKPNESFLAYLKRMQYCALWFIEGLSFTDTNDECWHYFVLYWKEYFDWVFFKSVFEKVTNNGRVYYASMGYCSVYDFYAYPDGIRSRIGQFFIFPPFQKKGHGATFLQSVLNALRCEPRVLEITVEDPVNEFLKLRDFIDAKNCSGLSLFQPENLKGGFTNDMALEALKKLKIHCKQARRVYEILRLGCTNMFDKNEFKAYRLDVKRNIMKIYNIEQADLEGVQENLDMNVKNSLIKKDRSERYKVLQEAFERLMQDYKPVVDRLKKMESLPPAIFIGGSS</sequence>
<dbReference type="InterPro" id="IPR016181">
    <property type="entry name" value="Acyl_CoA_acyltransferase"/>
</dbReference>
<dbReference type="InterPro" id="IPR048776">
    <property type="entry name" value="HAT1_C"/>
</dbReference>
<dbReference type="GO" id="GO:0000781">
    <property type="term" value="C:chromosome, telomeric region"/>
    <property type="evidence" value="ECO:0007669"/>
    <property type="project" value="GOC"/>
</dbReference>
<evidence type="ECO:0000313" key="11">
    <source>
        <dbReference type="EMBL" id="KRX28214.1"/>
    </source>
</evidence>
<protein>
    <recommendedName>
        <fullName evidence="4">Histone acetyltransferase type B catalytic subunit</fullName>
        <ecNumber evidence="3">2.3.1.48</ecNumber>
    </recommendedName>
</protein>
<keyword evidence="6" id="KW-0539">Nucleus</keyword>
<organism evidence="11 12">
    <name type="scientific">Trichinella nelsoni</name>
    <dbReference type="NCBI Taxonomy" id="6336"/>
    <lineage>
        <taxon>Eukaryota</taxon>
        <taxon>Metazoa</taxon>
        <taxon>Ecdysozoa</taxon>
        <taxon>Nematoda</taxon>
        <taxon>Enoplea</taxon>
        <taxon>Dorylaimia</taxon>
        <taxon>Trichinellida</taxon>
        <taxon>Trichinellidae</taxon>
        <taxon>Trichinella</taxon>
    </lineage>
</organism>
<dbReference type="AlphaFoldDB" id="A0A0V0SNU1"/>
<proteinExistence type="inferred from homology"/>
<dbReference type="Pfam" id="PF21183">
    <property type="entry name" value="HAT1_C"/>
    <property type="match status" value="1"/>
</dbReference>
<accession>A0A0V0SNU1</accession>
<evidence type="ECO:0000256" key="7">
    <source>
        <dbReference type="ARBA" id="ARBA00023315"/>
    </source>
</evidence>
<comment type="catalytic activity">
    <reaction evidence="8">
        <text>L-lysyl-[protein] + acetyl-CoA = N(6)-acetyl-L-lysyl-[protein] + CoA + H(+)</text>
        <dbReference type="Rhea" id="RHEA:45948"/>
        <dbReference type="Rhea" id="RHEA-COMP:9752"/>
        <dbReference type="Rhea" id="RHEA-COMP:10731"/>
        <dbReference type="ChEBI" id="CHEBI:15378"/>
        <dbReference type="ChEBI" id="CHEBI:29969"/>
        <dbReference type="ChEBI" id="CHEBI:57287"/>
        <dbReference type="ChEBI" id="CHEBI:57288"/>
        <dbReference type="ChEBI" id="CHEBI:61930"/>
        <dbReference type="EC" id="2.3.1.48"/>
    </reaction>
</comment>
<evidence type="ECO:0000256" key="8">
    <source>
        <dbReference type="ARBA" id="ARBA00048017"/>
    </source>
</evidence>
<evidence type="ECO:0000256" key="6">
    <source>
        <dbReference type="ARBA" id="ARBA00023242"/>
    </source>
</evidence>
<evidence type="ECO:0000256" key="5">
    <source>
        <dbReference type="ARBA" id="ARBA00022679"/>
    </source>
</evidence>
<comment type="similarity">
    <text evidence="2">Belongs to the HAT1 family.</text>
</comment>
<reference evidence="11 12" key="1">
    <citation type="submission" date="2015-01" db="EMBL/GenBank/DDBJ databases">
        <title>Evolution of Trichinella species and genotypes.</title>
        <authorList>
            <person name="Korhonen P.K."/>
            <person name="Edoardo P."/>
            <person name="Giuseppe L.R."/>
            <person name="Gasser R.B."/>
        </authorList>
    </citation>
    <scope>NUCLEOTIDE SEQUENCE [LARGE SCALE GENOMIC DNA]</scope>
    <source>
        <strain evidence="11">ISS37</strain>
    </source>
</reference>
<keyword evidence="12" id="KW-1185">Reference proteome</keyword>
<dbReference type="GO" id="GO:0004402">
    <property type="term" value="F:histone acetyltransferase activity"/>
    <property type="evidence" value="ECO:0007669"/>
    <property type="project" value="InterPro"/>
</dbReference>
<dbReference type="SUPFAM" id="SSF55729">
    <property type="entry name" value="Acyl-CoA N-acyltransferases (Nat)"/>
    <property type="match status" value="1"/>
</dbReference>
<gene>
    <name evidence="11" type="primary">HAT1</name>
    <name evidence="11" type="ORF">T07_4652</name>
</gene>
<evidence type="ECO:0000259" key="9">
    <source>
        <dbReference type="Pfam" id="PF10394"/>
    </source>
</evidence>
<dbReference type="GO" id="GO:0031509">
    <property type="term" value="P:subtelomeric heterochromatin formation"/>
    <property type="evidence" value="ECO:0007669"/>
    <property type="project" value="InterPro"/>
</dbReference>
<comment type="caution">
    <text evidence="11">The sequence shown here is derived from an EMBL/GenBank/DDBJ whole genome shotgun (WGS) entry which is preliminary data.</text>
</comment>
<keyword evidence="7" id="KW-0012">Acyltransferase</keyword>
<dbReference type="Gene3D" id="1.10.10.390">
    <property type="match status" value="1"/>
</dbReference>
<evidence type="ECO:0000256" key="1">
    <source>
        <dbReference type="ARBA" id="ARBA00004123"/>
    </source>
</evidence>
<dbReference type="STRING" id="6336.A0A0V0SNU1"/>
<dbReference type="EC" id="2.3.1.48" evidence="3"/>
<evidence type="ECO:0000259" key="10">
    <source>
        <dbReference type="Pfam" id="PF21183"/>
    </source>
</evidence>
<comment type="subcellular location">
    <subcellularLocation>
        <location evidence="1">Nucleus</location>
    </subcellularLocation>
</comment>
<dbReference type="Gene3D" id="3.40.630.30">
    <property type="match status" value="1"/>
</dbReference>
<dbReference type="Proteomes" id="UP000054630">
    <property type="component" value="Unassembled WGS sequence"/>
</dbReference>
<dbReference type="InterPro" id="IPR017380">
    <property type="entry name" value="Hist_AcTrfase_B-typ_cat-su"/>
</dbReference>
<dbReference type="EMBL" id="JYDL01000001">
    <property type="protein sequence ID" value="KRX28214.1"/>
    <property type="molecule type" value="Genomic_DNA"/>
</dbReference>
<evidence type="ECO:0000256" key="3">
    <source>
        <dbReference type="ARBA" id="ARBA00013184"/>
    </source>
</evidence>
<dbReference type="OrthoDB" id="10253098at2759"/>
<dbReference type="GO" id="GO:0005634">
    <property type="term" value="C:nucleus"/>
    <property type="evidence" value="ECO:0007669"/>
    <property type="project" value="UniProtKB-SubCell"/>
</dbReference>
<dbReference type="PANTHER" id="PTHR12046">
    <property type="entry name" value="HISTONE ACETYLTRANSFERASE TYPE B CATALYTIC SUBUNIT"/>
    <property type="match status" value="1"/>
</dbReference>
<dbReference type="GO" id="GO:0042393">
    <property type="term" value="F:histone binding"/>
    <property type="evidence" value="ECO:0007669"/>
    <property type="project" value="InterPro"/>
</dbReference>